<name>A0A2J6QA32_9HELO</name>
<dbReference type="PROSITE" id="PS51375">
    <property type="entry name" value="PPR"/>
    <property type="match status" value="1"/>
</dbReference>
<dbReference type="Pfam" id="PF01535">
    <property type="entry name" value="PPR"/>
    <property type="match status" value="2"/>
</dbReference>
<feature type="repeat" description="PPR" evidence="5">
    <location>
        <begin position="664"/>
        <end position="699"/>
    </location>
</feature>
<dbReference type="STRING" id="1745343.A0A2J6QA32"/>
<dbReference type="SUPFAM" id="SSF48452">
    <property type="entry name" value="TPR-like"/>
    <property type="match status" value="1"/>
</dbReference>
<dbReference type="EMBL" id="KZ613475">
    <property type="protein sequence ID" value="PMD23137.1"/>
    <property type="molecule type" value="Genomic_DNA"/>
</dbReference>
<keyword evidence="2" id="KW-0677">Repeat</keyword>
<sequence length="1092" mass="125679">MLERTAGCLESGSLRRLLPSSKKSLKSRRTLHSSFWHHGAGDLELSPLWAALVRVAEPVDQQNEVLQKPSTSHSTTLLDFLCPAGTINFLQQYSGWGVDRQEGKWGRRGLGKLGYRQYTSSAKDTTSTERISQERVIREEESADLKTLYERFGLAKSYDYEEAWRQYMLLDAIDQHLLRKPLIQYLSNSDRVVDAERVTELFDMLREVNRDSKTYQYTIRAHLKLRNLADAMELQKTAFETLRTPAGTAELLAHFVQNASWVRAFSFWTEFQQRKKEAFFEGFFEGYDIFELAVTLPNLGDQAIELAEYVSRRIRNTPPDSTEDNSELIQFASMVVRKTLNTREAFNPSKFSTLLEFLRLWKVDWPVVYEEAIATLLSLNQPKMAVKCYRQARLGRGANLRPRTLHQVLEVLCYHHSILGMRQVLDDFFKHWVHPTTWAYKLCMREFASQGDATTTHALFEQFLNNKKQMPNGGPHNSTSRLLLDSADEIAPLLHVHAKRGEVRQVATIFNQIETVYQMQPTILCWNILLDAYGKVHDTSSAYECFERILESPNLCPDDYTFGTMMGICAHRGDLERVIELYMLAEQLKVPKSAAMLDSLVAAYISEGNLQQAERVCEDGVQINLKGSRTRMWNYLLVAYALRRDLKNVNRVLQRMAEANINYDEYTYSALMQSLCMVKQPNKAYDILKEVMVEAGVKATSFHYAIIMGGFLATGEARKVFAVQRRMERRNVRGTSSSSLMAFKATVAEDERLLNEGAEEEILKRAKQMFQNVVASADPQDVSQGPRTGHGRQPLDVAQLSPFYSYIMFVLGQHEDFETVHKLYEEFKRTIPESRRHRSPIPILTALMSARLQERNFEGVEECWSLLLAQAVEEGRTRPLPANVMKNALPKPEENRKSSDGLLSQPHEDGQLSINVAPDPEKIIPAHHLDLAMALAIYLRSLVIQHKVREMTETVKQVLSLGFSLNNHTWNKYVQYLSRKQQYHLAFKVCEEKLMPGWTGWAMIRWTLPVRNRLPIELRRARQWPTHLRPLYYTMLYLARNYIELQDEAAESPASENALSDLERDCPMTVDAIKTMPRTDDEEERHILRGRT</sequence>
<dbReference type="AlphaFoldDB" id="A0A2J6QA32"/>
<gene>
    <name evidence="7" type="ORF">NA56DRAFT_596747</name>
</gene>
<organism evidence="7 8">
    <name type="scientific">Hyaloscypha hepaticicola</name>
    <dbReference type="NCBI Taxonomy" id="2082293"/>
    <lineage>
        <taxon>Eukaryota</taxon>
        <taxon>Fungi</taxon>
        <taxon>Dikarya</taxon>
        <taxon>Ascomycota</taxon>
        <taxon>Pezizomycotina</taxon>
        <taxon>Leotiomycetes</taxon>
        <taxon>Helotiales</taxon>
        <taxon>Hyaloscyphaceae</taxon>
        <taxon>Hyaloscypha</taxon>
    </lineage>
</organism>
<evidence type="ECO:0000256" key="4">
    <source>
        <dbReference type="ARBA" id="ARBA00044511"/>
    </source>
</evidence>
<feature type="region of interest" description="Disordered" evidence="6">
    <location>
        <begin position="883"/>
        <end position="910"/>
    </location>
</feature>
<evidence type="ECO:0000256" key="2">
    <source>
        <dbReference type="ARBA" id="ARBA00022737"/>
    </source>
</evidence>
<protein>
    <submittedName>
        <fullName evidence="7">TPR-like protein</fullName>
    </submittedName>
</protein>
<evidence type="ECO:0000256" key="5">
    <source>
        <dbReference type="PROSITE-ProRule" id="PRU00708"/>
    </source>
</evidence>
<keyword evidence="8" id="KW-1185">Reference proteome</keyword>
<dbReference type="NCBIfam" id="TIGR00756">
    <property type="entry name" value="PPR"/>
    <property type="match status" value="2"/>
</dbReference>
<dbReference type="OrthoDB" id="185373at2759"/>
<evidence type="ECO:0000256" key="6">
    <source>
        <dbReference type="SAM" id="MobiDB-lite"/>
    </source>
</evidence>
<dbReference type="InterPro" id="IPR002885">
    <property type="entry name" value="PPR_rpt"/>
</dbReference>
<reference evidence="7 8" key="1">
    <citation type="submission" date="2016-05" db="EMBL/GenBank/DDBJ databases">
        <title>A degradative enzymes factory behind the ericoid mycorrhizal symbiosis.</title>
        <authorList>
            <consortium name="DOE Joint Genome Institute"/>
            <person name="Martino E."/>
            <person name="Morin E."/>
            <person name="Grelet G."/>
            <person name="Kuo A."/>
            <person name="Kohler A."/>
            <person name="Daghino S."/>
            <person name="Barry K."/>
            <person name="Choi C."/>
            <person name="Cichocki N."/>
            <person name="Clum A."/>
            <person name="Copeland A."/>
            <person name="Hainaut M."/>
            <person name="Haridas S."/>
            <person name="Labutti K."/>
            <person name="Lindquist E."/>
            <person name="Lipzen A."/>
            <person name="Khouja H.-R."/>
            <person name="Murat C."/>
            <person name="Ohm R."/>
            <person name="Olson A."/>
            <person name="Spatafora J."/>
            <person name="Veneault-Fourrey C."/>
            <person name="Henrissat B."/>
            <person name="Grigoriev I."/>
            <person name="Martin F."/>
            <person name="Perotto S."/>
        </authorList>
    </citation>
    <scope>NUCLEOTIDE SEQUENCE [LARGE SCALE GENOMIC DNA]</scope>
    <source>
        <strain evidence="7 8">UAMH 7357</strain>
    </source>
</reference>
<dbReference type="Pfam" id="PF13812">
    <property type="entry name" value="PPR_3"/>
    <property type="match status" value="1"/>
</dbReference>
<dbReference type="PANTHER" id="PTHR47936:SF1">
    <property type="entry name" value="PENTATRICOPEPTIDE REPEAT-CONTAINING PROTEIN GUN1, CHLOROPLASTIC"/>
    <property type="match status" value="1"/>
</dbReference>
<proteinExistence type="inferred from homology"/>
<evidence type="ECO:0000256" key="3">
    <source>
        <dbReference type="ARBA" id="ARBA00044493"/>
    </source>
</evidence>
<accession>A0A2J6QA32</accession>
<dbReference type="PANTHER" id="PTHR47936">
    <property type="entry name" value="PPR_LONG DOMAIN-CONTAINING PROTEIN"/>
    <property type="match status" value="1"/>
</dbReference>
<evidence type="ECO:0000313" key="8">
    <source>
        <dbReference type="Proteomes" id="UP000235672"/>
    </source>
</evidence>
<dbReference type="Gene3D" id="1.25.40.10">
    <property type="entry name" value="Tetratricopeptide repeat domain"/>
    <property type="match status" value="2"/>
</dbReference>
<evidence type="ECO:0000313" key="7">
    <source>
        <dbReference type="EMBL" id="PMD23137.1"/>
    </source>
</evidence>
<comment type="similarity">
    <text evidence="1">Belongs to the CCM1 family.</text>
</comment>
<comment type="function">
    <text evidence="3">Regulates mitochondrial small subunit maturation by controlling 15S rRNA 5'-end processing. Localizes to the 5' precursor of the 15S rRNA in a position that is subsequently occupied by mS47 in the mature yeast mtSSU. Uses structure and sequence-specific RNA recognition, binding to a single-stranded region of the precursor and specifically recognizing bases -6 to -1. The exchange of Ccm1 for mS47 is coupled to the irreversible removal of precursor rRNA that is accompanied by conformational changes of the mitoribosomal proteins uS5m and mS26. These conformational changes signal completion of 5'-end rRNA processing through protection of the mature 5'-end of the 15S rRNA and stabilization of mS47. The removal of the 5' precursor together with the dissociation of Ccm1 may be catalyzed by the 5'-3' exoribonuclease Pet127. Involved in the specific removal of group I introns in mitochondrial encoded transcripts.</text>
</comment>
<evidence type="ECO:0000256" key="1">
    <source>
        <dbReference type="ARBA" id="ARBA00006192"/>
    </source>
</evidence>
<comment type="subunit">
    <text evidence="4">Binds to mitochondrial small subunit 15S rRNA.</text>
</comment>
<dbReference type="Proteomes" id="UP000235672">
    <property type="component" value="Unassembled WGS sequence"/>
</dbReference>
<dbReference type="InterPro" id="IPR011990">
    <property type="entry name" value="TPR-like_helical_dom_sf"/>
</dbReference>